<reference evidence="1" key="2">
    <citation type="journal article" date="2015" name="Data Brief">
        <title>Shoot transcriptome of the giant reed, Arundo donax.</title>
        <authorList>
            <person name="Barrero R.A."/>
            <person name="Guerrero F.D."/>
            <person name="Moolhuijzen P."/>
            <person name="Goolsby J.A."/>
            <person name="Tidwell J."/>
            <person name="Bellgard S.E."/>
            <person name="Bellgard M.I."/>
        </authorList>
    </citation>
    <scope>NUCLEOTIDE SEQUENCE</scope>
    <source>
        <tissue evidence="1">Shoot tissue taken approximately 20 cm above the soil surface</tissue>
    </source>
</reference>
<sequence>MTFLPGRISSLVTLWNVPYIFAHRIVASSHTFISFFNQLDY</sequence>
<dbReference type="EMBL" id="GBRH01159573">
    <property type="protein sequence ID" value="JAE38323.1"/>
    <property type="molecule type" value="Transcribed_RNA"/>
</dbReference>
<accession>A0A0A9HZG6</accession>
<proteinExistence type="predicted"/>
<protein>
    <submittedName>
        <fullName evidence="1">Uncharacterized protein</fullName>
    </submittedName>
</protein>
<reference evidence="1" key="1">
    <citation type="submission" date="2014-09" db="EMBL/GenBank/DDBJ databases">
        <authorList>
            <person name="Magalhaes I.L.F."/>
            <person name="Oliveira U."/>
            <person name="Santos F.R."/>
            <person name="Vidigal T.H.D.A."/>
            <person name="Brescovit A.D."/>
            <person name="Santos A.J."/>
        </authorList>
    </citation>
    <scope>NUCLEOTIDE SEQUENCE</scope>
    <source>
        <tissue evidence="1">Shoot tissue taken approximately 20 cm above the soil surface</tissue>
    </source>
</reference>
<evidence type="ECO:0000313" key="1">
    <source>
        <dbReference type="EMBL" id="JAE38323.1"/>
    </source>
</evidence>
<organism evidence="1">
    <name type="scientific">Arundo donax</name>
    <name type="common">Giant reed</name>
    <name type="synonym">Donax arundinaceus</name>
    <dbReference type="NCBI Taxonomy" id="35708"/>
    <lineage>
        <taxon>Eukaryota</taxon>
        <taxon>Viridiplantae</taxon>
        <taxon>Streptophyta</taxon>
        <taxon>Embryophyta</taxon>
        <taxon>Tracheophyta</taxon>
        <taxon>Spermatophyta</taxon>
        <taxon>Magnoliopsida</taxon>
        <taxon>Liliopsida</taxon>
        <taxon>Poales</taxon>
        <taxon>Poaceae</taxon>
        <taxon>PACMAD clade</taxon>
        <taxon>Arundinoideae</taxon>
        <taxon>Arundineae</taxon>
        <taxon>Arundo</taxon>
    </lineage>
</organism>
<name>A0A0A9HZG6_ARUDO</name>
<dbReference type="AlphaFoldDB" id="A0A0A9HZG6"/>